<sequence length="78" mass="8951">MIRRCSCILFYSSSPDQKAEIFYLLLSGEDLHQTLLATKLQSRDCSRFHFLAATQSLFYEAQDLLSFVDGTGKEPQRN</sequence>
<dbReference type="EMBL" id="KY774314">
    <property type="protein sequence ID" value="ART31466.1"/>
    <property type="molecule type" value="Genomic_DNA"/>
</dbReference>
<geneLocation type="mitochondrion" evidence="1"/>
<organism evidence="1">
    <name type="scientific">Utricularia reniformis</name>
    <dbReference type="NCBI Taxonomy" id="192314"/>
    <lineage>
        <taxon>Eukaryota</taxon>
        <taxon>Viridiplantae</taxon>
        <taxon>Streptophyta</taxon>
        <taxon>Embryophyta</taxon>
        <taxon>Tracheophyta</taxon>
        <taxon>Spermatophyta</taxon>
        <taxon>Magnoliopsida</taxon>
        <taxon>eudicotyledons</taxon>
        <taxon>Gunneridae</taxon>
        <taxon>Pentapetalae</taxon>
        <taxon>asterids</taxon>
        <taxon>lamiids</taxon>
        <taxon>Lamiales</taxon>
        <taxon>Lentibulariaceae</taxon>
        <taxon>Utricularia</taxon>
    </lineage>
</organism>
<dbReference type="AlphaFoldDB" id="A0A1Y0B1Z3"/>
<protein>
    <submittedName>
        <fullName evidence="1">Uncharacterized protein</fullName>
    </submittedName>
</protein>
<keyword evidence="1" id="KW-0496">Mitochondrion</keyword>
<accession>A0A1Y0B1Z3</accession>
<reference evidence="1" key="1">
    <citation type="submission" date="2017-03" db="EMBL/GenBank/DDBJ databases">
        <title>The mitochondrial genome of the carnivorous plant Utricularia reniformis (Lentibulariaceae): structure, comparative analysis and evolutionary landmarks.</title>
        <authorList>
            <person name="Silva S.R."/>
            <person name="Alvarenga D.O."/>
            <person name="Michael T.P."/>
            <person name="Miranda V.F.O."/>
            <person name="Varani A.M."/>
        </authorList>
    </citation>
    <scope>NUCLEOTIDE SEQUENCE</scope>
</reference>
<evidence type="ECO:0000313" key="1">
    <source>
        <dbReference type="EMBL" id="ART31466.1"/>
    </source>
</evidence>
<proteinExistence type="predicted"/>
<name>A0A1Y0B1Z3_9LAMI</name>
<gene>
    <name evidence="1" type="ORF">AEK19_MT1258</name>
</gene>